<dbReference type="PANTHER" id="PTHR46211:SF1">
    <property type="entry name" value="GLYCEROPHOSPHODIESTER PHOSPHODIESTERASE, CYTOPLASMIC"/>
    <property type="match status" value="1"/>
</dbReference>
<dbReference type="RefSeq" id="WP_311865880.1">
    <property type="nucleotide sequence ID" value="NZ_JARPWH010000186.1"/>
</dbReference>
<dbReference type="GO" id="GO:0006629">
    <property type="term" value="P:lipid metabolic process"/>
    <property type="evidence" value="ECO:0007669"/>
    <property type="project" value="InterPro"/>
</dbReference>
<evidence type="ECO:0000256" key="1">
    <source>
        <dbReference type="SAM" id="Coils"/>
    </source>
</evidence>
<dbReference type="AlphaFoldDB" id="A0AAW8S101"/>
<protein>
    <submittedName>
        <fullName evidence="3">Glycerophosphodiester phosphodiesterase family protein</fullName>
    </submittedName>
</protein>
<feature type="coiled-coil region" evidence="1">
    <location>
        <begin position="50"/>
        <end position="84"/>
    </location>
</feature>
<gene>
    <name evidence="3" type="ORF">P7D43_22430</name>
</gene>
<reference evidence="3" key="1">
    <citation type="submission" date="2023-03" db="EMBL/GenBank/DDBJ databases">
        <authorList>
            <person name="Shen W."/>
            <person name="Cai J."/>
        </authorList>
    </citation>
    <scope>NUCLEOTIDE SEQUENCE</scope>
    <source>
        <strain evidence="3">P33-2</strain>
    </source>
</reference>
<dbReference type="PROSITE" id="PS51704">
    <property type="entry name" value="GP_PDE"/>
    <property type="match status" value="1"/>
</dbReference>
<evidence type="ECO:0000313" key="4">
    <source>
        <dbReference type="Proteomes" id="UP001260773"/>
    </source>
</evidence>
<dbReference type="InterPro" id="IPR030395">
    <property type="entry name" value="GP_PDE_dom"/>
</dbReference>
<comment type="caution">
    <text evidence="3">The sequence shown here is derived from an EMBL/GenBank/DDBJ whole genome shotgun (WGS) entry which is preliminary data.</text>
</comment>
<dbReference type="GO" id="GO:0008081">
    <property type="term" value="F:phosphoric diester hydrolase activity"/>
    <property type="evidence" value="ECO:0007669"/>
    <property type="project" value="InterPro"/>
</dbReference>
<dbReference type="EMBL" id="JARPWH010000186">
    <property type="protein sequence ID" value="MDT2405123.1"/>
    <property type="molecule type" value="Genomic_DNA"/>
</dbReference>
<evidence type="ECO:0000313" key="3">
    <source>
        <dbReference type="EMBL" id="MDT2405123.1"/>
    </source>
</evidence>
<dbReference type="Pfam" id="PF03009">
    <property type="entry name" value="GDPD"/>
    <property type="match status" value="1"/>
</dbReference>
<dbReference type="PANTHER" id="PTHR46211">
    <property type="entry name" value="GLYCEROPHOSPHORYL DIESTER PHOSPHODIESTERASE"/>
    <property type="match status" value="1"/>
</dbReference>
<proteinExistence type="predicted"/>
<evidence type="ECO:0000259" key="2">
    <source>
        <dbReference type="PROSITE" id="PS51704"/>
    </source>
</evidence>
<accession>A0AAW8S101</accession>
<name>A0AAW8S101_ENTAV</name>
<dbReference type="SUPFAM" id="SSF51695">
    <property type="entry name" value="PLC-like phosphodiesterases"/>
    <property type="match status" value="1"/>
</dbReference>
<dbReference type="InterPro" id="IPR017946">
    <property type="entry name" value="PLC-like_Pdiesterase_TIM-brl"/>
</dbReference>
<dbReference type="Proteomes" id="UP001260773">
    <property type="component" value="Unassembled WGS sequence"/>
</dbReference>
<sequence length="1105" mass="122085">KRLSDLNSAYIFDGLFPTFYRGPLHTNKNGVVATTGDFEVIVLDNADLNASEAETVISEFNKLIEELQKLQEENIADLKQQQDDYVVELSQAFAGIQTDLITLEGKINSYEASINETATEVQGTISGAVAEALDTVSQALDDFQNGNFWTKEESFNKEESSANVIDQIGGAESTILKKELLVNGTEGMASRFVKDLPYTNIILNGDFKNGITNWSYHQPAGNLSEFVDDVVHAKSNNGTVTGVFQPSDQRLKYGYSTKANEKFFFYALAKGTGIIQLGFDKKRGSATLTQNYTWVGVESTGTTDNEVMTFYTTGEMWIKAIIVSKSEIMNIESFYPAAEDVGVVHGQPNLRNGTSSTLSEVTFIQTQYKETNLVVSNLFKPNDLVTYAVQIDNTAGTADVFAQLACKKSDNTYVSFNGSSVLKGSIGRSMVQVTVLEEYTNIYVKPLVKSNSTISTTVRYGEEKLINGSLEAMDEWTPSQADSGLTPINGGMVPFNEKDYEDLLSDDGIVRAETKIVGRGAEIETPFKIIEVFANRYPDIFGKTTTDAEKITCFKSIQKGVTIKSTLRGSGANASKNGQLYLKYTDGTSEFLVNNQTSEFVEISKTLTATQLDQLSSTGVLTVYATTKRNGTNDAGAISDGVTSALLEVKDLRLIVEIEANGKTIIESIIAAYHGENIATQEEAELGEENTKTMTPLRTDQYFKAHLATQEEAENGVSHLKTMTPKRTAEQTLARFGQSFTPSTKFIAHRGNNYFYPENSIAAFEKTSRHWGAETDIQLTTDGKWYCFHDRTLDRMTNGTGNFMDKTSSEIEALRLDTGNGINTLSDVEKKIPTFEQYLNACIKARIVPVIEITPLKTDFTDAQLDSIVTVIRRKGLLNKCVIICFTYEVLVKMRQRMPYTVMHWLISEYSEEMIQKCVINNFVPSFDYSKASVNQALIDKIHDAGLECGLWTVPYSDHQKYTDMGVDNITTDSASGNLRYFEPALRSGMLPNSVDLSGPTYIEETSNGEIHIRVNVTGGQNDVGVYICALESWAIPRHSLTLIGYVRSTKVTGFTFVPVSVGVGGYSANDSSIADANIKFGYLTTGTNWEQRATYAAFDLFYRI</sequence>
<dbReference type="Gene3D" id="3.20.20.190">
    <property type="entry name" value="Phosphatidylinositol (PI) phosphodiesterase"/>
    <property type="match status" value="1"/>
</dbReference>
<feature type="domain" description="GP-PDE" evidence="2">
    <location>
        <begin position="744"/>
        <end position="982"/>
    </location>
</feature>
<organism evidence="3 4">
    <name type="scientific">Enterococcus avium</name>
    <name type="common">Streptococcus avium</name>
    <dbReference type="NCBI Taxonomy" id="33945"/>
    <lineage>
        <taxon>Bacteria</taxon>
        <taxon>Bacillati</taxon>
        <taxon>Bacillota</taxon>
        <taxon>Bacilli</taxon>
        <taxon>Lactobacillales</taxon>
        <taxon>Enterococcaceae</taxon>
        <taxon>Enterococcus</taxon>
    </lineage>
</organism>
<feature type="non-terminal residue" evidence="3">
    <location>
        <position position="1"/>
    </location>
</feature>
<keyword evidence="1" id="KW-0175">Coiled coil</keyword>